<protein>
    <submittedName>
        <fullName evidence="1">Uncharacterized protein</fullName>
    </submittedName>
</protein>
<evidence type="ECO:0000313" key="2">
    <source>
        <dbReference type="Proteomes" id="UP000824145"/>
    </source>
</evidence>
<name>A0A9D1MLW9_9FIRM</name>
<dbReference type="EMBL" id="DVNJ01000015">
    <property type="protein sequence ID" value="HIU62687.1"/>
    <property type="molecule type" value="Genomic_DNA"/>
</dbReference>
<dbReference type="AlphaFoldDB" id="A0A9D1MLW9"/>
<organism evidence="1 2">
    <name type="scientific">Candidatus Caccalectryoclostridium excrementigallinarum</name>
    <dbReference type="NCBI Taxonomy" id="2840710"/>
    <lineage>
        <taxon>Bacteria</taxon>
        <taxon>Bacillati</taxon>
        <taxon>Bacillota</taxon>
        <taxon>Clostridia</taxon>
        <taxon>Christensenellales</taxon>
        <taxon>Christensenellaceae</taxon>
        <taxon>Christensenellaceae incertae sedis</taxon>
        <taxon>Candidatus Caccalectryoclostridium</taxon>
    </lineage>
</organism>
<dbReference type="Proteomes" id="UP000824145">
    <property type="component" value="Unassembled WGS sequence"/>
</dbReference>
<sequence>MDFLEIFAKLQAIVGNLFLLFHAICETVFSRFSSLVFAFAVAPCAKSSFYRENILFNHVASLCPGKTAGPRSDRVRAICAYATERRNMLAKAFSRAFSHTRTTAKTRNAFSLLSALFEQFAHIASGFATIPSCPVHTNAHYARVRYCARSDAPTRCGAAAFALQKCVEPFSLQGSKSAIVHHILPKTTFPCRFRRHGVLSVRRFVGTEFCRCRKTRLLFRVFYREIRIAIRARRLKRLFLPLFRALPRASFLPPSAGVFRKIRAFFAL</sequence>
<gene>
    <name evidence="1" type="ORF">IAB07_02825</name>
</gene>
<proteinExistence type="predicted"/>
<comment type="caution">
    <text evidence="1">The sequence shown here is derived from an EMBL/GenBank/DDBJ whole genome shotgun (WGS) entry which is preliminary data.</text>
</comment>
<evidence type="ECO:0000313" key="1">
    <source>
        <dbReference type="EMBL" id="HIU62687.1"/>
    </source>
</evidence>
<reference evidence="1" key="2">
    <citation type="journal article" date="2021" name="PeerJ">
        <title>Extensive microbial diversity within the chicken gut microbiome revealed by metagenomics and culture.</title>
        <authorList>
            <person name="Gilroy R."/>
            <person name="Ravi A."/>
            <person name="Getino M."/>
            <person name="Pursley I."/>
            <person name="Horton D.L."/>
            <person name="Alikhan N.F."/>
            <person name="Baker D."/>
            <person name="Gharbi K."/>
            <person name="Hall N."/>
            <person name="Watson M."/>
            <person name="Adriaenssens E.M."/>
            <person name="Foster-Nyarko E."/>
            <person name="Jarju S."/>
            <person name="Secka A."/>
            <person name="Antonio M."/>
            <person name="Oren A."/>
            <person name="Chaudhuri R.R."/>
            <person name="La Ragione R."/>
            <person name="Hildebrand F."/>
            <person name="Pallen M.J."/>
        </authorList>
    </citation>
    <scope>NUCLEOTIDE SEQUENCE</scope>
    <source>
        <strain evidence="1">9366</strain>
    </source>
</reference>
<accession>A0A9D1MLW9</accession>
<reference evidence="1" key="1">
    <citation type="submission" date="2020-10" db="EMBL/GenBank/DDBJ databases">
        <authorList>
            <person name="Gilroy R."/>
        </authorList>
    </citation>
    <scope>NUCLEOTIDE SEQUENCE</scope>
    <source>
        <strain evidence="1">9366</strain>
    </source>
</reference>